<evidence type="ECO:0000256" key="1">
    <source>
        <dbReference type="SAM" id="SignalP"/>
    </source>
</evidence>
<name>G5A724_PHYSP</name>
<reference evidence="2 3" key="1">
    <citation type="journal article" date="2006" name="Science">
        <title>Phytophthora genome sequences uncover evolutionary origins and mechanisms of pathogenesis.</title>
        <authorList>
            <person name="Tyler B.M."/>
            <person name="Tripathy S."/>
            <person name="Zhang X."/>
            <person name="Dehal P."/>
            <person name="Jiang R.H."/>
            <person name="Aerts A."/>
            <person name="Arredondo F.D."/>
            <person name="Baxter L."/>
            <person name="Bensasson D."/>
            <person name="Beynon J.L."/>
            <person name="Chapman J."/>
            <person name="Damasceno C.M."/>
            <person name="Dorrance A.E."/>
            <person name="Dou D."/>
            <person name="Dickerman A.W."/>
            <person name="Dubchak I.L."/>
            <person name="Garbelotto M."/>
            <person name="Gijzen M."/>
            <person name="Gordon S.G."/>
            <person name="Govers F."/>
            <person name="Grunwald N.J."/>
            <person name="Huang W."/>
            <person name="Ivors K.L."/>
            <person name="Jones R.W."/>
            <person name="Kamoun S."/>
            <person name="Krampis K."/>
            <person name="Lamour K.H."/>
            <person name="Lee M.K."/>
            <person name="McDonald W.H."/>
            <person name="Medina M."/>
            <person name="Meijer H.J."/>
            <person name="Nordberg E.K."/>
            <person name="Maclean D.J."/>
            <person name="Ospina-Giraldo M.D."/>
            <person name="Morris P.F."/>
            <person name="Phuntumart V."/>
            <person name="Putnam N.H."/>
            <person name="Rash S."/>
            <person name="Rose J.K."/>
            <person name="Sakihama Y."/>
            <person name="Salamov A.A."/>
            <person name="Savidor A."/>
            <person name="Scheuring C.F."/>
            <person name="Smith B.M."/>
            <person name="Sobral B.W."/>
            <person name="Terry A."/>
            <person name="Torto-Alalibo T.A."/>
            <person name="Win J."/>
            <person name="Xu Z."/>
            <person name="Zhang H."/>
            <person name="Grigoriev I.V."/>
            <person name="Rokhsar D.S."/>
            <person name="Boore J.L."/>
        </authorList>
    </citation>
    <scope>NUCLEOTIDE SEQUENCE [LARGE SCALE GENOMIC DNA]</scope>
    <source>
        <strain evidence="2 3">P6497</strain>
    </source>
</reference>
<feature type="chain" id="PRO_5003472787" description="RxLR effector protein" evidence="1">
    <location>
        <begin position="24"/>
        <end position="148"/>
    </location>
</feature>
<keyword evidence="3" id="KW-1185">Reference proteome</keyword>
<dbReference type="GeneID" id="20640675"/>
<gene>
    <name evidence="2" type="ORF">PHYSODRAFT_288707</name>
</gene>
<keyword evidence="1" id="KW-0732">Signal</keyword>
<dbReference type="Proteomes" id="UP000002640">
    <property type="component" value="Unassembled WGS sequence"/>
</dbReference>
<accession>G5A724</accession>
<dbReference type="PROSITE" id="PS51257">
    <property type="entry name" value="PROKAR_LIPOPROTEIN"/>
    <property type="match status" value="1"/>
</dbReference>
<evidence type="ECO:0000313" key="3">
    <source>
        <dbReference type="Proteomes" id="UP000002640"/>
    </source>
</evidence>
<dbReference type="EMBL" id="JH159160">
    <property type="protein sequence ID" value="EGZ09129.1"/>
    <property type="molecule type" value="Genomic_DNA"/>
</dbReference>
<protein>
    <recommendedName>
        <fullName evidence="4">RxLR effector protein</fullName>
    </recommendedName>
</protein>
<dbReference type="KEGG" id="psoj:PHYSODRAFT_288707"/>
<dbReference type="InParanoid" id="G5A724"/>
<proteinExistence type="predicted"/>
<feature type="signal peptide" evidence="1">
    <location>
        <begin position="1"/>
        <end position="23"/>
    </location>
</feature>
<dbReference type="RefSeq" id="XP_009535762.1">
    <property type="nucleotide sequence ID" value="XM_009537467.1"/>
</dbReference>
<dbReference type="AlphaFoldDB" id="G5A724"/>
<evidence type="ECO:0000313" key="2">
    <source>
        <dbReference type="EMBL" id="EGZ09129.1"/>
    </source>
</evidence>
<dbReference type="OMA" id="YLAYKLM"/>
<evidence type="ECO:0008006" key="4">
    <source>
        <dbReference type="Google" id="ProtNLM"/>
    </source>
</evidence>
<sequence>MRFTVFLALVVATFVACISLTNAEAVAESRSLRAQQNIGAAAAAFKNYKSPNIATKFVEEMTEVGIRGTAARMAAGAKESAKLTTKQIEMLTKQLTATVKKDRTKWQKIRKALLITLGVGVGGTIIYQVGKAAFGTKATTAPATDGSL</sequence>
<organism evidence="2 3">
    <name type="scientific">Phytophthora sojae (strain P6497)</name>
    <name type="common">Soybean stem and root rot agent</name>
    <name type="synonym">Phytophthora megasperma f. sp. glycines</name>
    <dbReference type="NCBI Taxonomy" id="1094619"/>
    <lineage>
        <taxon>Eukaryota</taxon>
        <taxon>Sar</taxon>
        <taxon>Stramenopiles</taxon>
        <taxon>Oomycota</taxon>
        <taxon>Peronosporomycetes</taxon>
        <taxon>Peronosporales</taxon>
        <taxon>Peronosporaceae</taxon>
        <taxon>Phytophthora</taxon>
    </lineage>
</organism>